<dbReference type="GO" id="GO:0010038">
    <property type="term" value="P:response to metal ion"/>
    <property type="evidence" value="ECO:0007669"/>
    <property type="project" value="InterPro"/>
</dbReference>
<accession>A0A5D9CHL9</accession>
<dbReference type="SUPFAM" id="SSF54913">
    <property type="entry name" value="GlnB-like"/>
    <property type="match status" value="1"/>
</dbReference>
<dbReference type="Pfam" id="PF03091">
    <property type="entry name" value="CutA1"/>
    <property type="match status" value="1"/>
</dbReference>
<sequence>MTQAVIIFTSCGSAGEAERLAEALVAERLAACVQMQPVTSIYRWQGAVERAAEVLLHIKTRSSLSAAVEARIRALHSYDVPEVVVVPVSAGSADYLAWIRGETD</sequence>
<dbReference type="GO" id="GO:0005507">
    <property type="term" value="F:copper ion binding"/>
    <property type="evidence" value="ECO:0007669"/>
    <property type="project" value="TreeGrafter"/>
</dbReference>
<evidence type="ECO:0000313" key="2">
    <source>
        <dbReference type="EMBL" id="TZG29525.1"/>
    </source>
</evidence>
<comment type="similarity">
    <text evidence="1">Belongs to the CutA family.</text>
</comment>
<dbReference type="PANTHER" id="PTHR23419">
    <property type="entry name" value="DIVALENT CATION TOLERANCE CUTA-RELATED"/>
    <property type="match status" value="1"/>
</dbReference>
<dbReference type="Gene3D" id="3.30.70.120">
    <property type="match status" value="1"/>
</dbReference>
<dbReference type="Proteomes" id="UP000322077">
    <property type="component" value="Unassembled WGS sequence"/>
</dbReference>
<comment type="caution">
    <text evidence="2">The sequence shown here is derived from an EMBL/GenBank/DDBJ whole genome shotgun (WGS) entry which is preliminary data.</text>
</comment>
<dbReference type="RefSeq" id="WP_149521181.1">
    <property type="nucleotide sequence ID" value="NZ_VTOU01000001.1"/>
</dbReference>
<dbReference type="PANTHER" id="PTHR23419:SF8">
    <property type="entry name" value="FI09726P"/>
    <property type="match status" value="1"/>
</dbReference>
<name>A0A5D9CHL9_9SPHN</name>
<protein>
    <submittedName>
        <fullName evidence="2">Divalent-cation tolerance protein CutA</fullName>
    </submittedName>
</protein>
<dbReference type="InterPro" id="IPR015867">
    <property type="entry name" value="N-reg_PII/ATP_PRibTrfase_C"/>
</dbReference>
<dbReference type="AlphaFoldDB" id="A0A5D9CHL9"/>
<dbReference type="EMBL" id="VTOU01000001">
    <property type="protein sequence ID" value="TZG29525.1"/>
    <property type="molecule type" value="Genomic_DNA"/>
</dbReference>
<gene>
    <name evidence="2" type="ORF">FYJ91_05225</name>
</gene>
<evidence type="ECO:0000313" key="3">
    <source>
        <dbReference type="Proteomes" id="UP000322077"/>
    </source>
</evidence>
<reference evidence="2 3" key="1">
    <citation type="submission" date="2019-08" db="EMBL/GenBank/DDBJ databases">
        <authorList>
            <person name="Wang G."/>
            <person name="Xu Z."/>
        </authorList>
    </citation>
    <scope>NUCLEOTIDE SEQUENCE [LARGE SCALE GENOMIC DNA]</scope>
    <source>
        <strain evidence="2 3">ZX</strain>
    </source>
</reference>
<evidence type="ECO:0000256" key="1">
    <source>
        <dbReference type="ARBA" id="ARBA00010169"/>
    </source>
</evidence>
<proteinExistence type="inferred from homology"/>
<keyword evidence="3" id="KW-1185">Reference proteome</keyword>
<organism evidence="2 3">
    <name type="scientific">Sphingomonas montanisoli</name>
    <dbReference type="NCBI Taxonomy" id="2606412"/>
    <lineage>
        <taxon>Bacteria</taxon>
        <taxon>Pseudomonadati</taxon>
        <taxon>Pseudomonadota</taxon>
        <taxon>Alphaproteobacteria</taxon>
        <taxon>Sphingomonadales</taxon>
        <taxon>Sphingomonadaceae</taxon>
        <taxon>Sphingomonas</taxon>
    </lineage>
</organism>
<dbReference type="InterPro" id="IPR011322">
    <property type="entry name" value="N-reg_PII-like_a/b"/>
</dbReference>
<dbReference type="InterPro" id="IPR004323">
    <property type="entry name" value="Ion_tolerance_CutA"/>
</dbReference>